<dbReference type="PRINTS" id="PR00035">
    <property type="entry name" value="HTHGNTR"/>
</dbReference>
<dbReference type="GO" id="GO:0003677">
    <property type="term" value="F:DNA binding"/>
    <property type="evidence" value="ECO:0007669"/>
    <property type="project" value="UniProtKB-KW"/>
</dbReference>
<dbReference type="PANTHER" id="PTHR46577">
    <property type="entry name" value="HTH-TYPE TRANSCRIPTIONAL REGULATORY PROTEIN GABR"/>
    <property type="match status" value="1"/>
</dbReference>
<dbReference type="InterPro" id="IPR015424">
    <property type="entry name" value="PyrdxlP-dep_Trfase"/>
</dbReference>
<dbReference type="SUPFAM" id="SSF53383">
    <property type="entry name" value="PLP-dependent transferases"/>
    <property type="match status" value="1"/>
</dbReference>
<proteinExistence type="inferred from homology"/>
<dbReference type="KEGG" id="sus:Acid_0291"/>
<dbReference type="Gene3D" id="3.90.1150.10">
    <property type="entry name" value="Aspartate Aminotransferase, domain 1"/>
    <property type="match status" value="1"/>
</dbReference>
<dbReference type="AlphaFoldDB" id="Q02CB3"/>
<gene>
    <name evidence="7" type="ordered locus">Acid_0291</name>
</gene>
<dbReference type="FunCoup" id="Q02CB3">
    <property type="interactions" value="367"/>
</dbReference>
<dbReference type="Pfam" id="PF00155">
    <property type="entry name" value="Aminotran_1_2"/>
    <property type="match status" value="1"/>
</dbReference>
<dbReference type="InterPro" id="IPR015422">
    <property type="entry name" value="PyrdxlP-dep_Trfase_small"/>
</dbReference>
<keyword evidence="3" id="KW-0805">Transcription regulation</keyword>
<dbReference type="InterPro" id="IPR036388">
    <property type="entry name" value="WH-like_DNA-bd_sf"/>
</dbReference>
<protein>
    <submittedName>
        <fullName evidence="7">Transcriptional regulator, GntR family</fullName>
    </submittedName>
</protein>
<evidence type="ECO:0000256" key="5">
    <source>
        <dbReference type="ARBA" id="ARBA00023163"/>
    </source>
</evidence>
<dbReference type="Pfam" id="PF00392">
    <property type="entry name" value="GntR"/>
    <property type="match status" value="1"/>
</dbReference>
<evidence type="ECO:0000256" key="4">
    <source>
        <dbReference type="ARBA" id="ARBA00023125"/>
    </source>
</evidence>
<dbReference type="InterPro" id="IPR000524">
    <property type="entry name" value="Tscrpt_reg_HTH_GntR"/>
</dbReference>
<dbReference type="GO" id="GO:0003700">
    <property type="term" value="F:DNA-binding transcription factor activity"/>
    <property type="evidence" value="ECO:0007669"/>
    <property type="project" value="InterPro"/>
</dbReference>
<dbReference type="EMBL" id="CP000473">
    <property type="protein sequence ID" value="ABJ81303.1"/>
    <property type="molecule type" value="Genomic_DNA"/>
</dbReference>
<dbReference type="CDD" id="cd00609">
    <property type="entry name" value="AAT_like"/>
    <property type="match status" value="1"/>
</dbReference>
<dbReference type="InterPro" id="IPR015421">
    <property type="entry name" value="PyrdxlP-dep_Trfase_major"/>
</dbReference>
<dbReference type="SMART" id="SM00345">
    <property type="entry name" value="HTH_GNTR"/>
    <property type="match status" value="1"/>
</dbReference>
<keyword evidence="2" id="KW-0663">Pyridoxal phosphate</keyword>
<dbReference type="InterPro" id="IPR036390">
    <property type="entry name" value="WH_DNA-bd_sf"/>
</dbReference>
<dbReference type="STRING" id="234267.Acid_0291"/>
<organism evidence="7">
    <name type="scientific">Solibacter usitatus (strain Ellin6076)</name>
    <dbReference type="NCBI Taxonomy" id="234267"/>
    <lineage>
        <taxon>Bacteria</taxon>
        <taxon>Pseudomonadati</taxon>
        <taxon>Acidobacteriota</taxon>
        <taxon>Terriglobia</taxon>
        <taxon>Bryobacterales</taxon>
        <taxon>Solibacteraceae</taxon>
        <taxon>Candidatus Solibacter</taxon>
    </lineage>
</organism>
<comment type="similarity">
    <text evidence="1">In the C-terminal section; belongs to the class-I pyridoxal-phosphate-dependent aminotransferase family.</text>
</comment>
<dbReference type="Gene3D" id="1.10.10.10">
    <property type="entry name" value="Winged helix-like DNA-binding domain superfamily/Winged helix DNA-binding domain"/>
    <property type="match status" value="1"/>
</dbReference>
<evidence type="ECO:0000313" key="7">
    <source>
        <dbReference type="EMBL" id="ABJ81303.1"/>
    </source>
</evidence>
<keyword evidence="4" id="KW-0238">DNA-binding</keyword>
<feature type="domain" description="HTH gntR-type" evidence="6">
    <location>
        <begin position="13"/>
        <end position="81"/>
    </location>
</feature>
<dbReference type="InterPro" id="IPR004839">
    <property type="entry name" value="Aminotransferase_I/II_large"/>
</dbReference>
<dbReference type="PANTHER" id="PTHR46577:SF2">
    <property type="entry name" value="TRANSCRIPTIONAL REGULATORY PROTEIN"/>
    <property type="match status" value="1"/>
</dbReference>
<evidence type="ECO:0000256" key="1">
    <source>
        <dbReference type="ARBA" id="ARBA00005384"/>
    </source>
</evidence>
<dbReference type="HOGENOM" id="CLU_017584_0_0_0"/>
<name>Q02CB3_SOLUE</name>
<evidence type="ECO:0000259" key="6">
    <source>
        <dbReference type="PROSITE" id="PS50949"/>
    </source>
</evidence>
<dbReference type="InParanoid" id="Q02CB3"/>
<dbReference type="CDD" id="cd07377">
    <property type="entry name" value="WHTH_GntR"/>
    <property type="match status" value="1"/>
</dbReference>
<accession>Q02CB3</accession>
<dbReference type="eggNOG" id="COG1167">
    <property type="taxonomic scope" value="Bacteria"/>
</dbReference>
<evidence type="ECO:0000256" key="3">
    <source>
        <dbReference type="ARBA" id="ARBA00023015"/>
    </source>
</evidence>
<dbReference type="PROSITE" id="PS50949">
    <property type="entry name" value="HTH_GNTR"/>
    <property type="match status" value="1"/>
</dbReference>
<sequence>MDFKPILDHQAEVPLYRQLFEQIAGQIRGGHIARGSRLPATREMAGLLGLNRTTVSAAYEILEAEGLISGQVGRGSFVTGSPSTASGVDWNRLLERNETPLPSPSAGRSRDIISFAVSRPSRDLFPLDEFRESCARVLARPDLADILQLGSPSGYEPLRRYLMEEARRQHVAGPGDDLLITNGCQQALDLIGRVLLRPGDTVAVEDPLYTGLKNLLTGMGAQLCGIPVGVDGMDYAQVERVLERERPRFLVVTSNFQNPTGVTLPLAGRRALLEAARRFGVPVIENDAYGELRYSGEPLPSLKQLDESGGAVLLRSFSKISFPGLRVGWAVGPKPLIDRLRNSKEAADLHTDQLSQAVLLEFAESGRLQAHRGRMLRAGSERLAATLEACAEHLPAGTRWTRPEGGMNLWVRLPEPLDAAELLARAQRAGVTYLPGRYFAVSRLDPGALRLSFAGLAPDEIRAGLAILGRTIRAGLETAVADFEPSPAMV</sequence>
<dbReference type="SUPFAM" id="SSF46785">
    <property type="entry name" value="Winged helix' DNA-binding domain"/>
    <property type="match status" value="1"/>
</dbReference>
<dbReference type="InterPro" id="IPR051446">
    <property type="entry name" value="HTH_trans_reg/aminotransferase"/>
</dbReference>
<reference evidence="7" key="1">
    <citation type="submission" date="2006-10" db="EMBL/GenBank/DDBJ databases">
        <title>Complete sequence of Solibacter usitatus Ellin6076.</title>
        <authorList>
            <consortium name="US DOE Joint Genome Institute"/>
            <person name="Copeland A."/>
            <person name="Lucas S."/>
            <person name="Lapidus A."/>
            <person name="Barry K."/>
            <person name="Detter J.C."/>
            <person name="Glavina del Rio T."/>
            <person name="Hammon N."/>
            <person name="Israni S."/>
            <person name="Dalin E."/>
            <person name="Tice H."/>
            <person name="Pitluck S."/>
            <person name="Thompson L.S."/>
            <person name="Brettin T."/>
            <person name="Bruce D."/>
            <person name="Han C."/>
            <person name="Tapia R."/>
            <person name="Gilna P."/>
            <person name="Schmutz J."/>
            <person name="Larimer F."/>
            <person name="Land M."/>
            <person name="Hauser L."/>
            <person name="Kyrpides N."/>
            <person name="Mikhailova N."/>
            <person name="Janssen P.H."/>
            <person name="Kuske C.R."/>
            <person name="Richardson P."/>
        </authorList>
    </citation>
    <scope>NUCLEOTIDE SEQUENCE</scope>
    <source>
        <strain evidence="7">Ellin6076</strain>
    </source>
</reference>
<dbReference type="GO" id="GO:0030170">
    <property type="term" value="F:pyridoxal phosphate binding"/>
    <property type="evidence" value="ECO:0007669"/>
    <property type="project" value="InterPro"/>
</dbReference>
<dbReference type="OrthoDB" id="9802328at2"/>
<dbReference type="Gene3D" id="3.40.640.10">
    <property type="entry name" value="Type I PLP-dependent aspartate aminotransferase-like (Major domain)"/>
    <property type="match status" value="1"/>
</dbReference>
<keyword evidence="5" id="KW-0804">Transcription</keyword>
<evidence type="ECO:0000256" key="2">
    <source>
        <dbReference type="ARBA" id="ARBA00022898"/>
    </source>
</evidence>